<evidence type="ECO:0000256" key="7">
    <source>
        <dbReference type="ARBA" id="ARBA00047899"/>
    </source>
</evidence>
<dbReference type="InterPro" id="IPR008271">
    <property type="entry name" value="Ser/Thr_kinase_AS"/>
</dbReference>
<protein>
    <recommendedName>
        <fullName evidence="1">non-specific serine/threonine protein kinase</fullName>
        <ecNumber evidence="1">2.7.11.1</ecNumber>
    </recommendedName>
</protein>
<dbReference type="InterPro" id="IPR011009">
    <property type="entry name" value="Kinase-like_dom_sf"/>
</dbReference>
<dbReference type="Pfam" id="PF00069">
    <property type="entry name" value="Pkinase"/>
    <property type="match status" value="1"/>
</dbReference>
<feature type="transmembrane region" description="Helical" evidence="9">
    <location>
        <begin position="272"/>
        <end position="289"/>
    </location>
</feature>
<keyword evidence="9" id="KW-0812">Transmembrane</keyword>
<evidence type="ECO:0000256" key="6">
    <source>
        <dbReference type="ARBA" id="ARBA00022840"/>
    </source>
</evidence>
<dbReference type="STRING" id="1128398.Curi_c23700"/>
<dbReference type="GO" id="GO:0032889">
    <property type="term" value="P:regulation of vacuole fusion, non-autophagic"/>
    <property type="evidence" value="ECO:0007669"/>
    <property type="project" value="TreeGrafter"/>
</dbReference>
<keyword evidence="9" id="KW-0472">Membrane</keyword>
<feature type="domain" description="Protein kinase" evidence="10">
    <location>
        <begin position="17"/>
        <end position="280"/>
    </location>
</feature>
<keyword evidence="3 11" id="KW-0808">Transferase</keyword>
<dbReference type="InterPro" id="IPR052239">
    <property type="entry name" value="Ser/Thr-specific_kinases"/>
</dbReference>
<dbReference type="Proteomes" id="UP000006094">
    <property type="component" value="Chromosome"/>
</dbReference>
<dbReference type="GO" id="GO:0106310">
    <property type="term" value="F:protein serine kinase activity"/>
    <property type="evidence" value="ECO:0007669"/>
    <property type="project" value="RHEA"/>
</dbReference>
<dbReference type="EC" id="2.7.11.1" evidence="1"/>
<evidence type="ECO:0000256" key="3">
    <source>
        <dbReference type="ARBA" id="ARBA00022679"/>
    </source>
</evidence>
<keyword evidence="2" id="KW-0723">Serine/threonine-protein kinase</keyword>
<keyword evidence="4" id="KW-0547">Nucleotide-binding</keyword>
<dbReference type="GO" id="GO:0005524">
    <property type="term" value="F:ATP binding"/>
    <property type="evidence" value="ECO:0007669"/>
    <property type="project" value="UniProtKB-KW"/>
</dbReference>
<evidence type="ECO:0000256" key="2">
    <source>
        <dbReference type="ARBA" id="ARBA00022527"/>
    </source>
</evidence>
<dbReference type="PROSITE" id="PS50011">
    <property type="entry name" value="PROTEIN_KINASE_DOM"/>
    <property type="match status" value="1"/>
</dbReference>
<evidence type="ECO:0000256" key="9">
    <source>
        <dbReference type="SAM" id="Phobius"/>
    </source>
</evidence>
<dbReference type="SUPFAM" id="SSF56112">
    <property type="entry name" value="Protein kinase-like (PK-like)"/>
    <property type="match status" value="1"/>
</dbReference>
<dbReference type="GO" id="GO:0005773">
    <property type="term" value="C:vacuole"/>
    <property type="evidence" value="ECO:0007669"/>
    <property type="project" value="GOC"/>
</dbReference>
<dbReference type="GO" id="GO:0004674">
    <property type="term" value="F:protein serine/threonine kinase activity"/>
    <property type="evidence" value="ECO:0007669"/>
    <property type="project" value="UniProtKB-KW"/>
</dbReference>
<keyword evidence="6" id="KW-0067">ATP-binding</keyword>
<sequence>MFYVGETIKGKWNNNEYLILEKLGQGGIGYVYKVRDKLGNVKGLKISDDINSITREFENMKKCKTIGIVPSVYEIDDYKRYRKTFHFFIMDYIYGYNLKQIMTKTNINLKDILGICIIILKNLKKIYELGYIYSDIKLENIMIDKNNRKIYLVDFGGLIDKEFGIKEYTPTYSIASWGIKLKHDYSTSMIFSVNMLMTSMILRKEFSPMIESIKDIVENLNKLSLDSKFKRIIINGLYGRLNDTDEYILKLKQLVYNKDKLNAKTSIDFIDIFFKGSIFLFGIVLIICAKNL</sequence>
<comment type="catalytic activity">
    <reaction evidence="8">
        <text>L-seryl-[protein] + ATP = O-phospho-L-seryl-[protein] + ADP + H(+)</text>
        <dbReference type="Rhea" id="RHEA:17989"/>
        <dbReference type="Rhea" id="RHEA-COMP:9863"/>
        <dbReference type="Rhea" id="RHEA-COMP:11604"/>
        <dbReference type="ChEBI" id="CHEBI:15378"/>
        <dbReference type="ChEBI" id="CHEBI:29999"/>
        <dbReference type="ChEBI" id="CHEBI:30616"/>
        <dbReference type="ChEBI" id="CHEBI:83421"/>
        <dbReference type="ChEBI" id="CHEBI:456216"/>
        <dbReference type="EC" id="2.7.11.1"/>
    </reaction>
</comment>
<evidence type="ECO:0000256" key="4">
    <source>
        <dbReference type="ARBA" id="ARBA00022741"/>
    </source>
</evidence>
<dbReference type="SMART" id="SM00220">
    <property type="entry name" value="S_TKc"/>
    <property type="match status" value="1"/>
</dbReference>
<keyword evidence="9" id="KW-1133">Transmembrane helix</keyword>
<dbReference type="OrthoDB" id="583109at2"/>
<dbReference type="GO" id="GO:0006624">
    <property type="term" value="P:vacuolar protein processing"/>
    <property type="evidence" value="ECO:0007669"/>
    <property type="project" value="TreeGrafter"/>
</dbReference>
<evidence type="ECO:0000256" key="8">
    <source>
        <dbReference type="ARBA" id="ARBA00048679"/>
    </source>
</evidence>
<dbReference type="InterPro" id="IPR000719">
    <property type="entry name" value="Prot_kinase_dom"/>
</dbReference>
<dbReference type="PROSITE" id="PS00108">
    <property type="entry name" value="PROTEIN_KINASE_ST"/>
    <property type="match status" value="1"/>
</dbReference>
<dbReference type="eggNOG" id="COG0515">
    <property type="taxonomic scope" value="Bacteria"/>
</dbReference>
<evidence type="ECO:0000313" key="12">
    <source>
        <dbReference type="Proteomes" id="UP000006094"/>
    </source>
</evidence>
<keyword evidence="12" id="KW-1185">Reference proteome</keyword>
<dbReference type="Gene3D" id="1.10.510.10">
    <property type="entry name" value="Transferase(Phosphotransferase) domain 1"/>
    <property type="match status" value="1"/>
</dbReference>
<evidence type="ECO:0000256" key="5">
    <source>
        <dbReference type="ARBA" id="ARBA00022777"/>
    </source>
</evidence>
<dbReference type="AlphaFoldDB" id="K0B3C3"/>
<comment type="catalytic activity">
    <reaction evidence="7">
        <text>L-threonyl-[protein] + ATP = O-phospho-L-threonyl-[protein] + ADP + H(+)</text>
        <dbReference type="Rhea" id="RHEA:46608"/>
        <dbReference type="Rhea" id="RHEA-COMP:11060"/>
        <dbReference type="Rhea" id="RHEA-COMP:11605"/>
        <dbReference type="ChEBI" id="CHEBI:15378"/>
        <dbReference type="ChEBI" id="CHEBI:30013"/>
        <dbReference type="ChEBI" id="CHEBI:30616"/>
        <dbReference type="ChEBI" id="CHEBI:61977"/>
        <dbReference type="ChEBI" id="CHEBI:456216"/>
        <dbReference type="EC" id="2.7.11.1"/>
    </reaction>
</comment>
<accession>K0B3C3</accession>
<keyword evidence="5 11" id="KW-0418">Kinase</keyword>
<dbReference type="PANTHER" id="PTHR45998">
    <property type="entry name" value="SERINE/THREONINE-PROTEIN KINASE 16"/>
    <property type="match status" value="1"/>
</dbReference>
<proteinExistence type="predicted"/>
<reference evidence="11 12" key="1">
    <citation type="journal article" date="2012" name="PLoS ONE">
        <title>The purine-utilizing bacterium Clostridium acidurici 9a: a genome-guided metabolic reconsideration.</title>
        <authorList>
            <person name="Hartwich K."/>
            <person name="Poehlein A."/>
            <person name="Daniel R."/>
        </authorList>
    </citation>
    <scope>NUCLEOTIDE SEQUENCE [LARGE SCALE GENOMIC DNA]</scope>
    <source>
        <strain evidence="12">ATCC 7906 / DSM 604 / BCRC 14475 / CIP 104303 / KCTC 5404 / NCIMB 10678 / 9a</strain>
    </source>
</reference>
<evidence type="ECO:0000313" key="11">
    <source>
        <dbReference type="EMBL" id="AFS79365.1"/>
    </source>
</evidence>
<dbReference type="PANTHER" id="PTHR45998:SF2">
    <property type="entry name" value="SERINE_THREONINE-PROTEIN KINASE 16"/>
    <property type="match status" value="1"/>
</dbReference>
<dbReference type="KEGG" id="cad:Curi_c23700"/>
<organism evidence="11 12">
    <name type="scientific">Gottschalkia acidurici (strain ATCC 7906 / DSM 604 / BCRC 14475 / CIP 104303 / KCTC 5404 / NCIMB 10678 / 9a)</name>
    <name type="common">Clostridium acidurici</name>
    <dbReference type="NCBI Taxonomy" id="1128398"/>
    <lineage>
        <taxon>Bacteria</taxon>
        <taxon>Bacillati</taxon>
        <taxon>Bacillota</taxon>
        <taxon>Tissierellia</taxon>
        <taxon>Tissierellales</taxon>
        <taxon>Gottschalkiaceae</taxon>
        <taxon>Gottschalkia</taxon>
    </lineage>
</organism>
<dbReference type="RefSeq" id="WP_014968499.1">
    <property type="nucleotide sequence ID" value="NC_018664.1"/>
</dbReference>
<dbReference type="HOGENOM" id="CLU_074074_0_0_9"/>
<evidence type="ECO:0000256" key="1">
    <source>
        <dbReference type="ARBA" id="ARBA00012513"/>
    </source>
</evidence>
<dbReference type="EMBL" id="CP003326">
    <property type="protein sequence ID" value="AFS79365.1"/>
    <property type="molecule type" value="Genomic_DNA"/>
</dbReference>
<evidence type="ECO:0000259" key="10">
    <source>
        <dbReference type="PROSITE" id="PS50011"/>
    </source>
</evidence>
<gene>
    <name evidence="11" type="primary">yabT</name>
    <name evidence="11" type="ordered locus">Curi_c23700</name>
</gene>
<name>K0B3C3_GOTA9</name>